<sequence length="476" mass="50360">MTDGVVGLRDVTDGLGLLLSTQSFAARALIGSLVAAALAAAAVRLGWLKSRRARRGLVLAPIATAVAAAVASAGDAFLPPLVVATTGAGESWEFFGQEYRVLQLEWLLIAYVAVASFLLLRRGLSHLAIRMYVRGAVPCDDPAVIASVRRIASKLGLTSPSLLLIPDCPGGAFTTGLRHPVVCVDPDLVEQLDTRELEGLLAHELAHIARRDVPLNVAIGVIRDLTFFVPPLHLAARWLRQEQEHAADDLASDSTGRPAALASSILKVWEGASRRGVTVVASMACATMVPAPLPVPAGMPARILRQGGLRGGAKQIAARVVRLIEGEARATRTRERIELLALAVVLTALTAVTVVLPAQLADSSLLLGQWSRPVARPVESPALQTFRTLTITETTAFGTSVARPARAATCEDCLTVESTADWRRGVAPAAPVRTAGWAHGGYVWEDGSPVLVTAPRAEPLWGVDARTTRVGVFVVR</sequence>
<name>A0A346XYA8_9ACTN</name>
<feature type="transmembrane region" description="Helical" evidence="1">
    <location>
        <begin position="24"/>
        <end position="45"/>
    </location>
</feature>
<reference evidence="3 4" key="1">
    <citation type="submission" date="2018-09" db="EMBL/GenBank/DDBJ databases">
        <title>Complete genome sequence of Euzebya sp. DY32-46 isolated from seawater of Pacific Ocean.</title>
        <authorList>
            <person name="Xu L."/>
            <person name="Wu Y.-H."/>
            <person name="Xu X.-W."/>
        </authorList>
    </citation>
    <scope>NUCLEOTIDE SEQUENCE [LARGE SCALE GENOMIC DNA]</scope>
    <source>
        <strain evidence="3 4">DY32-46</strain>
    </source>
</reference>
<dbReference type="InterPro" id="IPR052173">
    <property type="entry name" value="Beta-lactam_resp_regulator"/>
</dbReference>
<feature type="domain" description="Peptidase M56" evidence="2">
    <location>
        <begin position="105"/>
        <end position="282"/>
    </location>
</feature>
<evidence type="ECO:0000313" key="3">
    <source>
        <dbReference type="EMBL" id="AXV07205.1"/>
    </source>
</evidence>
<gene>
    <name evidence="3" type="ORF">DVS28_a2524</name>
</gene>
<dbReference type="PANTHER" id="PTHR34978">
    <property type="entry name" value="POSSIBLE SENSOR-TRANSDUCER PROTEIN BLAR"/>
    <property type="match status" value="1"/>
</dbReference>
<protein>
    <submittedName>
        <fullName evidence="3">Peptidase M48, Ste24p</fullName>
    </submittedName>
</protein>
<dbReference type="AlphaFoldDB" id="A0A346XYA8"/>
<accession>A0A346XYA8</accession>
<dbReference type="Pfam" id="PF05569">
    <property type="entry name" value="Peptidase_M56"/>
    <property type="match status" value="1"/>
</dbReference>
<keyword evidence="1" id="KW-1133">Transmembrane helix</keyword>
<dbReference type="OrthoDB" id="15218at2"/>
<dbReference type="RefSeq" id="WP_114591738.1">
    <property type="nucleotide sequence ID" value="NZ_CAXIBR010000030.1"/>
</dbReference>
<feature type="transmembrane region" description="Helical" evidence="1">
    <location>
        <begin position="57"/>
        <end position="81"/>
    </location>
</feature>
<keyword evidence="1" id="KW-0472">Membrane</keyword>
<keyword evidence="1" id="KW-0812">Transmembrane</keyword>
<feature type="transmembrane region" description="Helical" evidence="1">
    <location>
        <begin position="339"/>
        <end position="360"/>
    </location>
</feature>
<organism evidence="3 4">
    <name type="scientific">Euzebya pacifica</name>
    <dbReference type="NCBI Taxonomy" id="1608957"/>
    <lineage>
        <taxon>Bacteria</taxon>
        <taxon>Bacillati</taxon>
        <taxon>Actinomycetota</taxon>
        <taxon>Nitriliruptoria</taxon>
        <taxon>Euzebyales</taxon>
    </lineage>
</organism>
<dbReference type="KEGG" id="euz:DVS28_a2524"/>
<dbReference type="Gene3D" id="3.30.2010.10">
    <property type="entry name" value="Metalloproteases ('zincins'), catalytic domain"/>
    <property type="match status" value="1"/>
</dbReference>
<evidence type="ECO:0000259" key="2">
    <source>
        <dbReference type="Pfam" id="PF05569"/>
    </source>
</evidence>
<dbReference type="EMBL" id="CP031165">
    <property type="protein sequence ID" value="AXV07205.1"/>
    <property type="molecule type" value="Genomic_DNA"/>
</dbReference>
<keyword evidence="4" id="KW-1185">Reference proteome</keyword>
<proteinExistence type="predicted"/>
<dbReference type="InterPro" id="IPR008756">
    <property type="entry name" value="Peptidase_M56"/>
</dbReference>
<dbReference type="Proteomes" id="UP000264006">
    <property type="component" value="Chromosome"/>
</dbReference>
<evidence type="ECO:0000256" key="1">
    <source>
        <dbReference type="SAM" id="Phobius"/>
    </source>
</evidence>
<evidence type="ECO:0000313" key="4">
    <source>
        <dbReference type="Proteomes" id="UP000264006"/>
    </source>
</evidence>
<dbReference type="PANTHER" id="PTHR34978:SF3">
    <property type="entry name" value="SLR0241 PROTEIN"/>
    <property type="match status" value="1"/>
</dbReference>
<dbReference type="CDD" id="cd07341">
    <property type="entry name" value="M56_BlaR1_MecR1_like"/>
    <property type="match status" value="1"/>
</dbReference>
<feature type="transmembrane region" description="Helical" evidence="1">
    <location>
        <begin position="101"/>
        <end position="120"/>
    </location>
</feature>